<feature type="region of interest" description="Disordered" evidence="2">
    <location>
        <begin position="374"/>
        <end position="430"/>
    </location>
</feature>
<gene>
    <name evidence="4" type="ORF">QBC47DRAFT_418738</name>
</gene>
<protein>
    <recommendedName>
        <fullName evidence="3">C2H2-type domain-containing protein</fullName>
    </recommendedName>
</protein>
<dbReference type="EMBL" id="MU839853">
    <property type="protein sequence ID" value="KAK1749679.1"/>
    <property type="molecule type" value="Genomic_DNA"/>
</dbReference>
<evidence type="ECO:0000313" key="5">
    <source>
        <dbReference type="Proteomes" id="UP001239445"/>
    </source>
</evidence>
<dbReference type="PROSITE" id="PS50157">
    <property type="entry name" value="ZINC_FINGER_C2H2_2"/>
    <property type="match status" value="1"/>
</dbReference>
<evidence type="ECO:0000313" key="4">
    <source>
        <dbReference type="EMBL" id="KAK1749679.1"/>
    </source>
</evidence>
<sequence>MDRQRYPPPILPGTESPDTTQAQPRESQTGIEEGLVRQTHASRETEQADGAGAAKFPRFVPSPQTSPPLTSATLSTPFPSSPAFTYAAAPGSQNLDGVLQHVGEHQHDRSESHASSENWIAEFEKLFPACATKSFPPTHPGIRKLKDHIQKCHAIPENYECSRCGLGFTTEATARVHAHREMCRIRPRKIGQIRVAELTNGSREGPILEWVEKWIAIFCLCFPEFEEQDAAGITYWFVPVVEHFELESHLMPRPSDNEASFRLQEVQSRVCNEIDPVDGNVVEHLANTLAEYYQDVFARACANRPCYDMKFRTWVMSNDFPTECLPSSADLWVLLTRHQLSLSPTRDMYMRIASIFGPTCRYSAELRNRDSAISVGNNGIPSEDDGVDGDSDREMTGADAHTGTVNPQNLTLNGVNHDGIGGTQSSRRQL</sequence>
<feature type="compositionally biased region" description="Low complexity" evidence="2">
    <location>
        <begin position="61"/>
        <end position="76"/>
    </location>
</feature>
<feature type="domain" description="C2H2-type" evidence="3">
    <location>
        <begin position="159"/>
        <end position="187"/>
    </location>
</feature>
<keyword evidence="5" id="KW-1185">Reference proteome</keyword>
<evidence type="ECO:0000259" key="3">
    <source>
        <dbReference type="PROSITE" id="PS50157"/>
    </source>
</evidence>
<feature type="compositionally biased region" description="Pro residues" evidence="2">
    <location>
        <begin position="1"/>
        <end position="11"/>
    </location>
</feature>
<keyword evidence="1" id="KW-0479">Metal-binding</keyword>
<comment type="caution">
    <text evidence="4">The sequence shown here is derived from an EMBL/GenBank/DDBJ whole genome shotgun (WGS) entry which is preliminary data.</text>
</comment>
<keyword evidence="1" id="KW-0863">Zinc-finger</keyword>
<proteinExistence type="predicted"/>
<evidence type="ECO:0000256" key="2">
    <source>
        <dbReference type="SAM" id="MobiDB-lite"/>
    </source>
</evidence>
<dbReference type="AlphaFoldDB" id="A0AAJ0B0Y4"/>
<dbReference type="Proteomes" id="UP001239445">
    <property type="component" value="Unassembled WGS sequence"/>
</dbReference>
<dbReference type="InterPro" id="IPR013087">
    <property type="entry name" value="Znf_C2H2_type"/>
</dbReference>
<accession>A0AAJ0B0Y4</accession>
<name>A0AAJ0B0Y4_9PEZI</name>
<dbReference type="GO" id="GO:0008270">
    <property type="term" value="F:zinc ion binding"/>
    <property type="evidence" value="ECO:0007669"/>
    <property type="project" value="UniProtKB-KW"/>
</dbReference>
<organism evidence="4 5">
    <name type="scientific">Echria macrotheca</name>
    <dbReference type="NCBI Taxonomy" id="438768"/>
    <lineage>
        <taxon>Eukaryota</taxon>
        <taxon>Fungi</taxon>
        <taxon>Dikarya</taxon>
        <taxon>Ascomycota</taxon>
        <taxon>Pezizomycotina</taxon>
        <taxon>Sordariomycetes</taxon>
        <taxon>Sordariomycetidae</taxon>
        <taxon>Sordariales</taxon>
        <taxon>Schizotheciaceae</taxon>
        <taxon>Echria</taxon>
    </lineage>
</organism>
<reference evidence="4" key="1">
    <citation type="submission" date="2023-06" db="EMBL/GenBank/DDBJ databases">
        <title>Genome-scale phylogeny and comparative genomics of the fungal order Sordariales.</title>
        <authorList>
            <consortium name="Lawrence Berkeley National Laboratory"/>
            <person name="Hensen N."/>
            <person name="Bonometti L."/>
            <person name="Westerberg I."/>
            <person name="Brannstrom I.O."/>
            <person name="Guillou S."/>
            <person name="Cros-Aarteil S."/>
            <person name="Calhoun S."/>
            <person name="Haridas S."/>
            <person name="Kuo A."/>
            <person name="Mondo S."/>
            <person name="Pangilinan J."/>
            <person name="Riley R."/>
            <person name="Labutti K."/>
            <person name="Andreopoulos B."/>
            <person name="Lipzen A."/>
            <person name="Chen C."/>
            <person name="Yanf M."/>
            <person name="Daum C."/>
            <person name="Ng V."/>
            <person name="Clum A."/>
            <person name="Steindorff A."/>
            <person name="Ohm R."/>
            <person name="Martin F."/>
            <person name="Silar P."/>
            <person name="Natvig D."/>
            <person name="Lalanne C."/>
            <person name="Gautier V."/>
            <person name="Ament-Velasquez S.L."/>
            <person name="Kruys A."/>
            <person name="Hutchinson M.I."/>
            <person name="Powell A.J."/>
            <person name="Barry K."/>
            <person name="Miller A.N."/>
            <person name="Grigoriev I.V."/>
            <person name="Debuchy R."/>
            <person name="Gladieux P."/>
            <person name="Thoren M.H."/>
            <person name="Johannesson H."/>
        </authorList>
    </citation>
    <scope>NUCLEOTIDE SEQUENCE</scope>
    <source>
        <strain evidence="4">PSN4</strain>
    </source>
</reference>
<feature type="compositionally biased region" description="Polar residues" evidence="2">
    <location>
        <begin position="16"/>
        <end position="30"/>
    </location>
</feature>
<keyword evidence="1" id="KW-0862">Zinc</keyword>
<evidence type="ECO:0000256" key="1">
    <source>
        <dbReference type="PROSITE-ProRule" id="PRU00042"/>
    </source>
</evidence>
<feature type="compositionally biased region" description="Polar residues" evidence="2">
    <location>
        <begin position="403"/>
        <end position="414"/>
    </location>
</feature>
<feature type="region of interest" description="Disordered" evidence="2">
    <location>
        <begin position="1"/>
        <end position="76"/>
    </location>
</feature>